<dbReference type="NCBIfam" id="TIGR03296">
    <property type="entry name" value="M6dom_TIGR03296"/>
    <property type="match status" value="1"/>
</dbReference>
<sequence length="569" mass="64190">MKTFLLAVCLMASSLSSHADQENTTLVRRYDGKMVPVPVLGSAEAQLITPRKHPDNFQGVKTRAIDPNTRYTPHTGKPHILVILANFKDVKFQVKDPKEAFYDFFNAPGAISDRGNGNDENYGSVSQYFKATSRGAFEPVFDIYGPIDLPNYMTYYGGKKANNRDDERPQDLVRDAINQVKTMVTNIDRLDSNNDGYIDCVYVVYAGLGQNNGGGATSVWACTSVINDASLKIGNKNVYNFSIGAELFPSLIRHRANAQDHTMQINSIGVTCHEFSHAMGLPDIYPLTSSAYLNNQEMEFWDLMDGGEYAGNGGFIPMPYTAWEKKQMNWPVNIQLLTTESSMTMEQTANDGGVVYKITNPNDKDEYFLLENIIQTDWYKGASNKGLLVYKVWDYDKVNMGDYPNNTPGKPRIAVVPADGLCMSSYKIQRHESTEPNYKELNKQEQRKYLEQLKGDVFPGTSNVKKLNFDANIPNFWWYSQGDINEKTTLNANYYKVNQALDNISISEDGKVTFRYIADYKHPAGIHSPTVNAQEDHRIFTLDGRYLGTNTEKLHKGIYIINHKKIVVK</sequence>
<feature type="signal peptide" evidence="1">
    <location>
        <begin position="1"/>
        <end position="19"/>
    </location>
</feature>
<keyword evidence="1" id="KW-0732">Signal</keyword>
<dbReference type="PANTHER" id="PTHR41775">
    <property type="entry name" value="SECRETED PROTEIN-RELATED"/>
    <property type="match status" value="1"/>
</dbReference>
<reference evidence="3 4" key="1">
    <citation type="submission" date="2018-12" db="EMBL/GenBank/DDBJ databases">
        <authorList>
            <consortium name="Pathogen Informatics"/>
        </authorList>
    </citation>
    <scope>NUCLEOTIDE SEQUENCE [LARGE SCALE GENOMIC DNA]</scope>
    <source>
        <strain evidence="3 4">NCTC13071</strain>
    </source>
</reference>
<dbReference type="Proteomes" id="UP000274578">
    <property type="component" value="Chromosome 1"/>
</dbReference>
<dbReference type="PANTHER" id="PTHR41775:SF1">
    <property type="entry name" value="PEPTIDASE M6-LIKE DOMAIN-CONTAINING PROTEIN"/>
    <property type="match status" value="1"/>
</dbReference>
<dbReference type="KEGG" id="poc:NCTC13071_01415"/>
<protein>
    <submittedName>
        <fullName evidence="3">Immune inhibitor A</fullName>
        <ecNumber evidence="3">3.4.24.-</ecNumber>
    </submittedName>
</protein>
<evidence type="ECO:0000256" key="1">
    <source>
        <dbReference type="SAM" id="SignalP"/>
    </source>
</evidence>
<dbReference type="SUPFAM" id="SSF55486">
    <property type="entry name" value="Metalloproteases ('zincins'), catalytic domain"/>
    <property type="match status" value="1"/>
</dbReference>
<feature type="chain" id="PRO_5018786051" evidence="1">
    <location>
        <begin position="20"/>
        <end position="569"/>
    </location>
</feature>
<dbReference type="RefSeq" id="WP_025879509.1">
    <property type="nucleotide sequence ID" value="NZ_LR134384.1"/>
</dbReference>
<proteinExistence type="predicted"/>
<gene>
    <name evidence="3" type="primary">ina</name>
    <name evidence="3" type="ORF">NCTC13071_01415</name>
</gene>
<dbReference type="Pfam" id="PF05547">
    <property type="entry name" value="Peptidase_M6"/>
    <property type="match status" value="1"/>
</dbReference>
<dbReference type="GO" id="GO:0008233">
    <property type="term" value="F:peptidase activity"/>
    <property type="evidence" value="ECO:0007669"/>
    <property type="project" value="InterPro"/>
</dbReference>
<keyword evidence="3" id="KW-0378">Hydrolase</keyword>
<dbReference type="AlphaFoldDB" id="A0A3S4TBD0"/>
<evidence type="ECO:0000313" key="4">
    <source>
        <dbReference type="Proteomes" id="UP000274578"/>
    </source>
</evidence>
<name>A0A3S4TBD0_9BACT</name>
<dbReference type="EMBL" id="LR134384">
    <property type="protein sequence ID" value="VEH15414.1"/>
    <property type="molecule type" value="Genomic_DNA"/>
</dbReference>
<dbReference type="InterPro" id="IPR008757">
    <property type="entry name" value="Peptidase_M6-like_domain"/>
</dbReference>
<feature type="domain" description="Peptidase M6-like" evidence="2">
    <location>
        <begin position="79"/>
        <end position="325"/>
    </location>
</feature>
<dbReference type="GO" id="GO:0006508">
    <property type="term" value="P:proteolysis"/>
    <property type="evidence" value="ECO:0007669"/>
    <property type="project" value="InterPro"/>
</dbReference>
<dbReference type="EC" id="3.4.24.-" evidence="3"/>
<dbReference type="GeneID" id="85012241"/>
<accession>A0A3S4TBD0</accession>
<evidence type="ECO:0000313" key="3">
    <source>
        <dbReference type="EMBL" id="VEH15414.1"/>
    </source>
</evidence>
<evidence type="ECO:0000259" key="2">
    <source>
        <dbReference type="Pfam" id="PF05547"/>
    </source>
</evidence>
<organism evidence="3 4">
    <name type="scientific">Segatella oris</name>
    <dbReference type="NCBI Taxonomy" id="28135"/>
    <lineage>
        <taxon>Bacteria</taxon>
        <taxon>Pseudomonadati</taxon>
        <taxon>Bacteroidota</taxon>
        <taxon>Bacteroidia</taxon>
        <taxon>Bacteroidales</taxon>
        <taxon>Prevotellaceae</taxon>
        <taxon>Segatella</taxon>
    </lineage>
</organism>